<protein>
    <submittedName>
        <fullName evidence="1">Uncharacterized protein</fullName>
    </submittedName>
</protein>
<reference evidence="1" key="1">
    <citation type="submission" date="2018-05" db="EMBL/GenBank/DDBJ databases">
        <authorList>
            <person name="Lanie J.A."/>
            <person name="Ng W.-L."/>
            <person name="Kazmierczak K.M."/>
            <person name="Andrzejewski T.M."/>
            <person name="Davidsen T.M."/>
            <person name="Wayne K.J."/>
            <person name="Tettelin H."/>
            <person name="Glass J.I."/>
            <person name="Rusch D."/>
            <person name="Podicherti R."/>
            <person name="Tsui H.-C.T."/>
            <person name="Winkler M.E."/>
        </authorList>
    </citation>
    <scope>NUCLEOTIDE SEQUENCE</scope>
</reference>
<proteinExistence type="predicted"/>
<gene>
    <name evidence="1" type="ORF">METZ01_LOCUS101036</name>
</gene>
<name>A0A381W6U0_9ZZZZ</name>
<organism evidence="1">
    <name type="scientific">marine metagenome</name>
    <dbReference type="NCBI Taxonomy" id="408172"/>
    <lineage>
        <taxon>unclassified sequences</taxon>
        <taxon>metagenomes</taxon>
        <taxon>ecological metagenomes</taxon>
    </lineage>
</organism>
<evidence type="ECO:0000313" key="1">
    <source>
        <dbReference type="EMBL" id="SVA48182.1"/>
    </source>
</evidence>
<accession>A0A381W6U0</accession>
<dbReference type="AlphaFoldDB" id="A0A381W6U0"/>
<feature type="non-terminal residue" evidence="1">
    <location>
        <position position="1"/>
    </location>
</feature>
<sequence>SFRILAEGSAPMFRVNGSSPMLVQPAVNSKIVSKYFEILLVLKLKLIARFTVNSVYRVKDSKIEYLIYWTNNNKTKPIGYFQVNLY</sequence>
<dbReference type="EMBL" id="UINC01010867">
    <property type="protein sequence ID" value="SVA48182.1"/>
    <property type="molecule type" value="Genomic_DNA"/>
</dbReference>